<dbReference type="PANTHER" id="PTHR33744:SF15">
    <property type="entry name" value="CARBOHYDRATE DIACID REGULATOR"/>
    <property type="match status" value="1"/>
</dbReference>
<evidence type="ECO:0000259" key="1">
    <source>
        <dbReference type="Pfam" id="PF05651"/>
    </source>
</evidence>
<feature type="domain" description="PucR C-terminal helix-turn-helix" evidence="2">
    <location>
        <begin position="283"/>
        <end position="339"/>
    </location>
</feature>
<dbReference type="Gene3D" id="1.10.10.2840">
    <property type="entry name" value="PucR C-terminal helix-turn-helix domain"/>
    <property type="match status" value="1"/>
</dbReference>
<dbReference type="OrthoDB" id="9792148at2"/>
<name>A0A0R1S438_9LACO</name>
<comment type="caution">
    <text evidence="3">The sequence shown here is derived from an EMBL/GenBank/DDBJ whole genome shotgun (WGS) entry which is preliminary data.</text>
</comment>
<dbReference type="PANTHER" id="PTHR33744">
    <property type="entry name" value="CARBOHYDRATE DIACID REGULATOR"/>
    <property type="match status" value="1"/>
</dbReference>
<dbReference type="InterPro" id="IPR009057">
    <property type="entry name" value="Homeodomain-like_sf"/>
</dbReference>
<dbReference type="InterPro" id="IPR042070">
    <property type="entry name" value="PucR_C-HTH_sf"/>
</dbReference>
<dbReference type="Proteomes" id="UP000051264">
    <property type="component" value="Unassembled WGS sequence"/>
</dbReference>
<dbReference type="InterPro" id="IPR051448">
    <property type="entry name" value="CdaR-like_regulators"/>
</dbReference>
<dbReference type="Pfam" id="PF05651">
    <property type="entry name" value="Diacid_rec"/>
    <property type="match status" value="1"/>
</dbReference>
<dbReference type="Pfam" id="PF13556">
    <property type="entry name" value="HTH_30"/>
    <property type="match status" value="1"/>
</dbReference>
<feature type="domain" description="Putative sugar diacid recognition" evidence="1">
    <location>
        <begin position="3"/>
        <end position="133"/>
    </location>
</feature>
<dbReference type="STRING" id="1423747.FC69_GL000691"/>
<gene>
    <name evidence="3" type="ORF">FC69_GL000691</name>
</gene>
<evidence type="ECO:0008006" key="5">
    <source>
        <dbReference type="Google" id="ProtNLM"/>
    </source>
</evidence>
<organism evidence="3 4">
    <name type="scientific">Latilactobacillus fuchuensis DSM 14340 = JCM 11249</name>
    <dbReference type="NCBI Taxonomy" id="1423747"/>
    <lineage>
        <taxon>Bacteria</taxon>
        <taxon>Bacillati</taxon>
        <taxon>Bacillota</taxon>
        <taxon>Bacilli</taxon>
        <taxon>Lactobacillales</taxon>
        <taxon>Lactobacillaceae</taxon>
        <taxon>Latilactobacillus</taxon>
    </lineage>
</organism>
<dbReference type="InterPro" id="IPR025736">
    <property type="entry name" value="PucR_C-HTH_dom"/>
</dbReference>
<proteinExistence type="predicted"/>
<dbReference type="SUPFAM" id="SSF46689">
    <property type="entry name" value="Homeodomain-like"/>
    <property type="match status" value="1"/>
</dbReference>
<dbReference type="EMBL" id="AZEX01000018">
    <property type="protein sequence ID" value="KRL61474.1"/>
    <property type="molecule type" value="Genomic_DNA"/>
</dbReference>
<evidence type="ECO:0000313" key="3">
    <source>
        <dbReference type="EMBL" id="KRL61474.1"/>
    </source>
</evidence>
<sequence>MEIEQQLAQKIVARLQREIPYNINVMNKQGVIIASGEPTRVGQLHDGAVEAIRLRQNNRILTDQPNGILQGFNMPIVVQNDVIGVVGITGDPEQLVYIAPLVKVTTELLTEQALRAKEEAREKRRLERFLLTWVGLTTESDQTADLINEAHALGINLNQQYQLILINTTILIHQPVDPNSYKIRLNPDELVIITRQPAVCQSWLALAQKQQYIVGISTAQSLLGIALAQARQVVDYNRLTRSTDPNYRLEIAHIQRLLAAKVDVSDYRQRLIEVNHQPAGHELIATLKMYIELNGNMQQTANQLHIHRNTLHYRLSQIKTKIGLDPKVYHELVMLYIALIDYQLN</sequence>
<dbReference type="PATRIC" id="fig|1423747.3.peg.706"/>
<accession>A0A0R1S438</accession>
<evidence type="ECO:0000313" key="4">
    <source>
        <dbReference type="Proteomes" id="UP000051264"/>
    </source>
</evidence>
<dbReference type="eggNOG" id="COG3835">
    <property type="taxonomic scope" value="Bacteria"/>
</dbReference>
<evidence type="ECO:0000259" key="2">
    <source>
        <dbReference type="Pfam" id="PF13556"/>
    </source>
</evidence>
<dbReference type="InterPro" id="IPR008599">
    <property type="entry name" value="Diacid_rec"/>
</dbReference>
<protein>
    <recommendedName>
        <fullName evidence="5">Sugar diacid utilization regulator</fullName>
    </recommendedName>
</protein>
<reference evidence="3 4" key="1">
    <citation type="journal article" date="2015" name="Genome Announc.">
        <title>Expanding the biotechnology potential of lactobacilli through comparative genomics of 213 strains and associated genera.</title>
        <authorList>
            <person name="Sun Z."/>
            <person name="Harris H.M."/>
            <person name="McCann A."/>
            <person name="Guo C."/>
            <person name="Argimon S."/>
            <person name="Zhang W."/>
            <person name="Yang X."/>
            <person name="Jeffery I.B."/>
            <person name="Cooney J.C."/>
            <person name="Kagawa T.F."/>
            <person name="Liu W."/>
            <person name="Song Y."/>
            <person name="Salvetti E."/>
            <person name="Wrobel A."/>
            <person name="Rasinkangas P."/>
            <person name="Parkhill J."/>
            <person name="Rea M.C."/>
            <person name="O'Sullivan O."/>
            <person name="Ritari J."/>
            <person name="Douillard F.P."/>
            <person name="Paul Ross R."/>
            <person name="Yang R."/>
            <person name="Briner A.E."/>
            <person name="Felis G.E."/>
            <person name="de Vos W.M."/>
            <person name="Barrangou R."/>
            <person name="Klaenhammer T.R."/>
            <person name="Caufield P.W."/>
            <person name="Cui Y."/>
            <person name="Zhang H."/>
            <person name="O'Toole P.W."/>
        </authorList>
    </citation>
    <scope>NUCLEOTIDE SEQUENCE [LARGE SCALE GENOMIC DNA]</scope>
    <source>
        <strain evidence="3 4">DSM 14340</strain>
    </source>
</reference>
<dbReference type="RefSeq" id="WP_056950131.1">
    <property type="nucleotide sequence ID" value="NZ_AZEX01000018.1"/>
</dbReference>
<dbReference type="AlphaFoldDB" id="A0A0R1S438"/>